<sequence length="368" mass="40930">MSKTSLLMDVDQQYGEDVSRGVTEDQKLKTELAALENDIAEAVEKRDRVKCSISKNQQQLLEVAQDYATRSQTPTASTMEGTPIFRSATVQLTAEESEGESLSLGEDEDSFVHAMPRYRRNVQAKDGDPTHFARIHADFPTVIYVDRAWTEIWCGRCGSNYNVKQKLFRGIQGLHSHWQAHAVQPEHASQMEDVSRAACLRESMRRIVSSRDVELMRAGNSPQDIKYGYRDANKNHERMTPGANGAGSRQHTAGPALETPKIVAGTTSATNNFFRANTISRADLTSTAKPVASKPVKRSKRSAATSLHAAVQKQCLTEYEAYQNIETHARAEGTPKSKKMRLGHKNQHLDEDEAPSSEPDEVWEISSA</sequence>
<evidence type="ECO:0000313" key="4">
    <source>
        <dbReference type="Proteomes" id="UP000310066"/>
    </source>
</evidence>
<feature type="coiled-coil region" evidence="1">
    <location>
        <begin position="25"/>
        <end position="52"/>
    </location>
</feature>
<dbReference type="Proteomes" id="UP000310066">
    <property type="component" value="Unassembled WGS sequence"/>
</dbReference>
<proteinExistence type="predicted"/>
<feature type="compositionally biased region" description="Basic residues" evidence="2">
    <location>
        <begin position="336"/>
        <end position="346"/>
    </location>
</feature>
<evidence type="ECO:0000256" key="1">
    <source>
        <dbReference type="SAM" id="Coils"/>
    </source>
</evidence>
<evidence type="ECO:0000313" key="3">
    <source>
        <dbReference type="EMBL" id="TKA47407.1"/>
    </source>
</evidence>
<feature type="compositionally biased region" description="Acidic residues" evidence="2">
    <location>
        <begin position="350"/>
        <end position="368"/>
    </location>
</feature>
<comment type="caution">
    <text evidence="3">The sequence shown here is derived from an EMBL/GenBank/DDBJ whole genome shotgun (WGS) entry which is preliminary data.</text>
</comment>
<accession>A0A4U0VEB6</accession>
<protein>
    <submittedName>
        <fullName evidence="3">Uncharacterized protein</fullName>
    </submittedName>
</protein>
<dbReference type="STRING" id="329885.A0A4U0VEB6"/>
<feature type="region of interest" description="Disordered" evidence="2">
    <location>
        <begin position="234"/>
        <end position="255"/>
    </location>
</feature>
<keyword evidence="1" id="KW-0175">Coiled coil</keyword>
<feature type="region of interest" description="Disordered" evidence="2">
    <location>
        <begin position="286"/>
        <end position="306"/>
    </location>
</feature>
<gene>
    <name evidence="3" type="ORF">B0A54_01778</name>
</gene>
<organism evidence="3 4">
    <name type="scientific">Friedmanniomyces endolithicus</name>
    <dbReference type="NCBI Taxonomy" id="329885"/>
    <lineage>
        <taxon>Eukaryota</taxon>
        <taxon>Fungi</taxon>
        <taxon>Dikarya</taxon>
        <taxon>Ascomycota</taxon>
        <taxon>Pezizomycotina</taxon>
        <taxon>Dothideomycetes</taxon>
        <taxon>Dothideomycetidae</taxon>
        <taxon>Mycosphaerellales</taxon>
        <taxon>Teratosphaeriaceae</taxon>
        <taxon>Friedmanniomyces</taxon>
    </lineage>
</organism>
<evidence type="ECO:0000256" key="2">
    <source>
        <dbReference type="SAM" id="MobiDB-lite"/>
    </source>
</evidence>
<reference evidence="3 4" key="1">
    <citation type="submission" date="2017-03" db="EMBL/GenBank/DDBJ databases">
        <title>Genomes of endolithic fungi from Antarctica.</title>
        <authorList>
            <person name="Coleine C."/>
            <person name="Masonjones S."/>
            <person name="Stajich J.E."/>
        </authorList>
    </citation>
    <scope>NUCLEOTIDE SEQUENCE [LARGE SCALE GENOMIC DNA]</scope>
    <source>
        <strain evidence="3 4">CCFEE 5311</strain>
    </source>
</reference>
<dbReference type="EMBL" id="NAJP01000005">
    <property type="protein sequence ID" value="TKA47407.1"/>
    <property type="molecule type" value="Genomic_DNA"/>
</dbReference>
<dbReference type="AlphaFoldDB" id="A0A4U0VEB6"/>
<name>A0A4U0VEB6_9PEZI</name>
<dbReference type="OrthoDB" id="10285736at2759"/>
<feature type="region of interest" description="Disordered" evidence="2">
    <location>
        <begin position="328"/>
        <end position="368"/>
    </location>
</feature>